<evidence type="ECO:0000256" key="16">
    <source>
        <dbReference type="SAM" id="MobiDB-lite"/>
    </source>
</evidence>
<feature type="domain" description="Protein kinase" evidence="17">
    <location>
        <begin position="82"/>
        <end position="385"/>
    </location>
</feature>
<dbReference type="Gene3D" id="3.40.50.2300">
    <property type="match status" value="1"/>
</dbReference>
<evidence type="ECO:0000259" key="18">
    <source>
        <dbReference type="PROSITE" id="PS50125"/>
    </source>
</evidence>
<keyword evidence="13 15" id="KW-0141">cGMP biosynthesis</keyword>
<dbReference type="Pfam" id="PF07714">
    <property type="entry name" value="PK_Tyr_Ser-Thr"/>
    <property type="match status" value="1"/>
</dbReference>
<dbReference type="InterPro" id="IPR029787">
    <property type="entry name" value="Nucleotide_cyclase"/>
</dbReference>
<feature type="region of interest" description="Disordered" evidence="16">
    <location>
        <begin position="51"/>
        <end position="70"/>
    </location>
</feature>
<dbReference type="InterPro" id="IPR000719">
    <property type="entry name" value="Prot_kinase_dom"/>
</dbReference>
<keyword evidence="9" id="KW-0472">Membrane</keyword>
<dbReference type="EC" id="4.6.1.2" evidence="3 15"/>
<comment type="catalytic activity">
    <reaction evidence="1 15">
        <text>GTP = 3',5'-cyclic GMP + diphosphate</text>
        <dbReference type="Rhea" id="RHEA:13665"/>
        <dbReference type="ChEBI" id="CHEBI:33019"/>
        <dbReference type="ChEBI" id="CHEBI:37565"/>
        <dbReference type="ChEBI" id="CHEBI:57746"/>
        <dbReference type="EC" id="4.6.1.2"/>
    </reaction>
</comment>
<keyword evidence="20" id="KW-1185">Reference proteome</keyword>
<evidence type="ECO:0000256" key="2">
    <source>
        <dbReference type="ARBA" id="ARBA00004479"/>
    </source>
</evidence>
<keyword evidence="5" id="KW-0732">Signal</keyword>
<organism evidence="19 20">
    <name type="scientific">Pocillopora damicornis</name>
    <name type="common">Cauliflower coral</name>
    <name type="synonym">Millepora damicornis</name>
    <dbReference type="NCBI Taxonomy" id="46731"/>
    <lineage>
        <taxon>Eukaryota</taxon>
        <taxon>Metazoa</taxon>
        <taxon>Cnidaria</taxon>
        <taxon>Anthozoa</taxon>
        <taxon>Hexacorallia</taxon>
        <taxon>Scleractinia</taxon>
        <taxon>Astrocoeniina</taxon>
        <taxon>Pocilloporidae</taxon>
        <taxon>Pocillopora</taxon>
    </lineage>
</organism>
<keyword evidence="7" id="KW-1133">Transmembrane helix</keyword>
<evidence type="ECO:0000256" key="4">
    <source>
        <dbReference type="ARBA" id="ARBA00022692"/>
    </source>
</evidence>
<evidence type="ECO:0000256" key="6">
    <source>
        <dbReference type="ARBA" id="ARBA00022741"/>
    </source>
</evidence>
<dbReference type="STRING" id="46731.A0A3M6V016"/>
<dbReference type="FunFam" id="1.10.510.10:FF:000420">
    <property type="entry name" value="Guanylate cyclase"/>
    <property type="match status" value="1"/>
</dbReference>
<keyword evidence="4" id="KW-0812">Transmembrane</keyword>
<dbReference type="Proteomes" id="UP000275408">
    <property type="component" value="Unassembled WGS sequence"/>
</dbReference>
<evidence type="ECO:0000256" key="14">
    <source>
        <dbReference type="RuleBase" id="RU000405"/>
    </source>
</evidence>
<dbReference type="CDD" id="cd07302">
    <property type="entry name" value="CHD"/>
    <property type="match status" value="1"/>
</dbReference>
<dbReference type="GO" id="GO:0004672">
    <property type="term" value="F:protein kinase activity"/>
    <property type="evidence" value="ECO:0007669"/>
    <property type="project" value="InterPro"/>
</dbReference>
<keyword evidence="10" id="KW-0675">Receptor</keyword>
<feature type="compositionally biased region" description="Basic and acidic residues" evidence="16">
    <location>
        <begin position="747"/>
        <end position="761"/>
    </location>
</feature>
<dbReference type="Gene3D" id="1.10.510.10">
    <property type="entry name" value="Transferase(Phosphotransferase) domain 1"/>
    <property type="match status" value="1"/>
</dbReference>
<dbReference type="InterPro" id="IPR050401">
    <property type="entry name" value="Cyclic_nucleotide_synthase"/>
</dbReference>
<evidence type="ECO:0000256" key="7">
    <source>
        <dbReference type="ARBA" id="ARBA00022989"/>
    </source>
</evidence>
<gene>
    <name evidence="19" type="ORF">pdam_00005722</name>
</gene>
<dbReference type="InterPro" id="IPR001054">
    <property type="entry name" value="A/G_cyclase"/>
</dbReference>
<dbReference type="PROSITE" id="PS00452">
    <property type="entry name" value="GUANYLATE_CYCLASE_1"/>
    <property type="match status" value="1"/>
</dbReference>
<dbReference type="PANTHER" id="PTHR11920:SF335">
    <property type="entry name" value="GUANYLATE CYCLASE"/>
    <property type="match status" value="1"/>
</dbReference>
<proteinExistence type="inferred from homology"/>
<protein>
    <recommendedName>
        <fullName evidence="3 15">Guanylate cyclase</fullName>
        <ecNumber evidence="3 15">4.6.1.2</ecNumber>
    </recommendedName>
</protein>
<evidence type="ECO:0000256" key="11">
    <source>
        <dbReference type="ARBA" id="ARBA00023180"/>
    </source>
</evidence>
<dbReference type="AlphaFoldDB" id="A0A3M6V016"/>
<accession>A0A3M6V016</accession>
<evidence type="ECO:0000256" key="3">
    <source>
        <dbReference type="ARBA" id="ARBA00012202"/>
    </source>
</evidence>
<dbReference type="PANTHER" id="PTHR11920">
    <property type="entry name" value="GUANYLYL CYCLASE"/>
    <property type="match status" value="1"/>
</dbReference>
<comment type="similarity">
    <text evidence="14">Belongs to the adenylyl cyclase class-4/guanylyl cyclase family.</text>
</comment>
<dbReference type="GO" id="GO:0001653">
    <property type="term" value="F:peptide receptor activity"/>
    <property type="evidence" value="ECO:0007669"/>
    <property type="project" value="TreeGrafter"/>
</dbReference>
<keyword evidence="6" id="KW-0547">Nucleotide-binding</keyword>
<evidence type="ECO:0000259" key="17">
    <source>
        <dbReference type="PROSITE" id="PS50011"/>
    </source>
</evidence>
<feature type="region of interest" description="Disordered" evidence="16">
    <location>
        <begin position="723"/>
        <end position="761"/>
    </location>
</feature>
<keyword evidence="8" id="KW-0342">GTP-binding</keyword>
<dbReference type="GO" id="GO:0004016">
    <property type="term" value="F:adenylate cyclase activity"/>
    <property type="evidence" value="ECO:0007669"/>
    <property type="project" value="TreeGrafter"/>
</dbReference>
<reference evidence="19 20" key="1">
    <citation type="journal article" date="2018" name="Sci. Rep.">
        <title>Comparative analysis of the Pocillopora damicornis genome highlights role of immune system in coral evolution.</title>
        <authorList>
            <person name="Cunning R."/>
            <person name="Bay R.A."/>
            <person name="Gillette P."/>
            <person name="Baker A.C."/>
            <person name="Traylor-Knowles N."/>
        </authorList>
    </citation>
    <scope>NUCLEOTIDE SEQUENCE [LARGE SCALE GENOMIC DNA]</scope>
    <source>
        <strain evidence="19">RSMAS</strain>
        <tissue evidence="19">Whole animal</tissue>
    </source>
</reference>
<evidence type="ECO:0000313" key="19">
    <source>
        <dbReference type="EMBL" id="RMX59230.1"/>
    </source>
</evidence>
<dbReference type="Gene3D" id="6.10.250.780">
    <property type="match status" value="1"/>
</dbReference>
<dbReference type="InterPro" id="IPR001245">
    <property type="entry name" value="Ser-Thr/Tyr_kinase_cat_dom"/>
</dbReference>
<dbReference type="PROSITE" id="PS50125">
    <property type="entry name" value="GUANYLATE_CYCLASE_2"/>
    <property type="match status" value="1"/>
</dbReference>
<dbReference type="OrthoDB" id="1890790at2759"/>
<evidence type="ECO:0000256" key="5">
    <source>
        <dbReference type="ARBA" id="ARBA00022729"/>
    </source>
</evidence>
<evidence type="ECO:0000256" key="10">
    <source>
        <dbReference type="ARBA" id="ARBA00023170"/>
    </source>
</evidence>
<dbReference type="EMBL" id="RCHS01000385">
    <property type="protein sequence ID" value="RMX59230.1"/>
    <property type="molecule type" value="Genomic_DNA"/>
</dbReference>
<evidence type="ECO:0000256" key="9">
    <source>
        <dbReference type="ARBA" id="ARBA00023136"/>
    </source>
</evidence>
<evidence type="ECO:0000256" key="15">
    <source>
        <dbReference type="RuleBase" id="RU003431"/>
    </source>
</evidence>
<dbReference type="GO" id="GO:0005525">
    <property type="term" value="F:GTP binding"/>
    <property type="evidence" value="ECO:0007669"/>
    <property type="project" value="UniProtKB-KW"/>
</dbReference>
<name>A0A3M6V016_POCDA</name>
<evidence type="ECO:0000256" key="13">
    <source>
        <dbReference type="ARBA" id="ARBA00023293"/>
    </source>
</evidence>
<evidence type="ECO:0000313" key="20">
    <source>
        <dbReference type="Proteomes" id="UP000275408"/>
    </source>
</evidence>
<feature type="compositionally biased region" description="Basic and acidic residues" evidence="16">
    <location>
        <begin position="60"/>
        <end position="70"/>
    </location>
</feature>
<dbReference type="GO" id="GO:0035556">
    <property type="term" value="P:intracellular signal transduction"/>
    <property type="evidence" value="ECO:0007669"/>
    <property type="project" value="InterPro"/>
</dbReference>
<dbReference type="SUPFAM" id="SSF55073">
    <property type="entry name" value="Nucleotide cyclase"/>
    <property type="match status" value="2"/>
</dbReference>
<evidence type="ECO:0000256" key="1">
    <source>
        <dbReference type="ARBA" id="ARBA00001436"/>
    </source>
</evidence>
<dbReference type="GO" id="GO:0004383">
    <property type="term" value="F:guanylate cyclase activity"/>
    <property type="evidence" value="ECO:0007669"/>
    <property type="project" value="UniProtKB-EC"/>
</dbReference>
<sequence>MQIFSAITGENCPNNASNTATMVPVGYFRVTYTNSSEVSFSFKLSQNEKIEWPGGSPPEDSPKCGFDNDKCNPPDSPVGESVKMAIIAGISGFAGLLILLFGVSRIRLVSLETEAPLLMDSFMNGDIIGDSTRFGFFKGTSVVVKRVGTKHVDLTRSVLLEMKQMLDIRHDNLSHFIGATADPPNICIVSEFYSRGSLQEILENKDVKLDHMFICSLVNDIAKGMGHLHCTDIKSHGSLKSSNCLVDSRWVLKIADYGLPTFRSKLTKTFKYTESYYEDLLWTAPEILRLSSRPVNGTQEGDVYSFAIILQEFHTREGPYSANYMQPEEIVKRVTEAEIPPFRPTVVNLITGVEELRELMKLCWEEKPEARPDFHDIRKTMHRIVSNSGISFSNLRKTNIFDNVVYMMEKYADNLEDLVSERTVQLMEEKKKTDALLDRILPRPVAEQLKRGKAVEAESFHEVSIYFSDIVGFTQLSSDSTPMQMMSTPNAHMNVNASKNSLDASTVISSSLPILRIFAGRREIGQVVTFLNALYTLFDDIIREFDVYKVETIGDAYMVVSGLPIRNGDSHAAEIAGMALHLIAGVKQDFVVPHRPDHKIELRVGIHSGPVVAGVVGSTMPRYCLFGDTVNTASRMESTGEGLKIHISEATKKLLEKLGGFIIEERGDVFLKGKGKVKSYWLVDFAKKTLRFSRRSFKRVKEHSDQPSGLLGILEAPPSPCRVSRTSSLRRTMKSMQPEPQVAKGKHVVDANDKSDDFSSV</sequence>
<dbReference type="Gene3D" id="3.30.70.1230">
    <property type="entry name" value="Nucleotide cyclase"/>
    <property type="match status" value="1"/>
</dbReference>
<dbReference type="SMART" id="SM00044">
    <property type="entry name" value="CYCc"/>
    <property type="match status" value="1"/>
</dbReference>
<dbReference type="InterPro" id="IPR018297">
    <property type="entry name" value="A/G_cyclase_CS"/>
</dbReference>
<feature type="domain" description="Guanylate cyclase" evidence="18">
    <location>
        <begin position="464"/>
        <end position="637"/>
    </location>
</feature>
<dbReference type="GO" id="GO:0005524">
    <property type="term" value="F:ATP binding"/>
    <property type="evidence" value="ECO:0007669"/>
    <property type="project" value="InterPro"/>
</dbReference>
<keyword evidence="11" id="KW-0325">Glycoprotein</keyword>
<comment type="caution">
    <text evidence="19">The sequence shown here is derived from an EMBL/GenBank/DDBJ whole genome shotgun (WGS) entry which is preliminary data.</text>
</comment>
<dbReference type="SUPFAM" id="SSF56112">
    <property type="entry name" value="Protein kinase-like (PK-like)"/>
    <property type="match status" value="1"/>
</dbReference>
<evidence type="ECO:0000256" key="12">
    <source>
        <dbReference type="ARBA" id="ARBA00023239"/>
    </source>
</evidence>
<dbReference type="FunFam" id="3.30.70.1230:FF:000030">
    <property type="entry name" value="Si:ch211-215j19.12"/>
    <property type="match status" value="1"/>
</dbReference>
<dbReference type="GO" id="GO:0005886">
    <property type="term" value="C:plasma membrane"/>
    <property type="evidence" value="ECO:0007669"/>
    <property type="project" value="TreeGrafter"/>
</dbReference>
<dbReference type="Pfam" id="PF00211">
    <property type="entry name" value="Guanylate_cyc"/>
    <property type="match status" value="2"/>
</dbReference>
<dbReference type="PROSITE" id="PS50011">
    <property type="entry name" value="PROTEIN_KINASE_DOM"/>
    <property type="match status" value="1"/>
</dbReference>
<dbReference type="InterPro" id="IPR011009">
    <property type="entry name" value="Kinase-like_dom_sf"/>
</dbReference>
<keyword evidence="12 14" id="KW-0456">Lyase</keyword>
<dbReference type="GO" id="GO:0007168">
    <property type="term" value="P:receptor guanylyl cyclase signaling pathway"/>
    <property type="evidence" value="ECO:0007669"/>
    <property type="project" value="TreeGrafter"/>
</dbReference>
<evidence type="ECO:0000256" key="8">
    <source>
        <dbReference type="ARBA" id="ARBA00023134"/>
    </source>
</evidence>
<comment type="subcellular location">
    <subcellularLocation>
        <location evidence="2">Membrane</location>
        <topology evidence="2">Single-pass type I membrane protein</topology>
    </subcellularLocation>
</comment>